<dbReference type="VEuPathDB" id="VectorBase:AALFPA_052890"/>
<proteinExistence type="evidence at transcript level"/>
<accession>B5TZ32</accession>
<feature type="region of interest" description="Disordered" evidence="1">
    <location>
        <begin position="99"/>
        <end position="142"/>
    </location>
</feature>
<feature type="region of interest" description="Disordered" evidence="1">
    <location>
        <begin position="158"/>
        <end position="242"/>
    </location>
</feature>
<evidence type="ECO:0000256" key="1">
    <source>
        <dbReference type="SAM" id="MobiDB-lite"/>
    </source>
</evidence>
<feature type="signal peptide" evidence="2">
    <location>
        <begin position="1"/>
        <end position="29"/>
    </location>
</feature>
<feature type="chain" id="PRO_5002836388" evidence="2">
    <location>
        <begin position="30"/>
        <end position="322"/>
    </location>
</feature>
<keyword evidence="2" id="KW-0732">Signal</keyword>
<evidence type="ECO:0000313" key="3">
    <source>
        <dbReference type="EMBL" id="ACI01762.1"/>
    </source>
</evidence>
<organism evidence="3">
    <name type="scientific">Aedes albopictus</name>
    <name type="common">Asian tiger mosquito</name>
    <name type="synonym">Stegomyia albopicta</name>
    <dbReference type="NCBI Taxonomy" id="7160"/>
    <lineage>
        <taxon>Eukaryota</taxon>
        <taxon>Metazoa</taxon>
        <taxon>Ecdysozoa</taxon>
        <taxon>Arthropoda</taxon>
        <taxon>Hexapoda</taxon>
        <taxon>Insecta</taxon>
        <taxon>Pterygota</taxon>
        <taxon>Neoptera</taxon>
        <taxon>Endopterygota</taxon>
        <taxon>Diptera</taxon>
        <taxon>Nematocera</taxon>
        <taxon>Culicoidea</taxon>
        <taxon>Culicidae</taxon>
        <taxon>Culicinae</taxon>
        <taxon>Aedini</taxon>
        <taxon>Aedes</taxon>
        <taxon>Stegomyia</taxon>
    </lineage>
</organism>
<dbReference type="VEuPathDB" id="VectorBase:AALC636_013912"/>
<reference evidence="3" key="2">
    <citation type="journal article" date="2009" name="J. Med. Entomol.">
        <title>Identification of genes encoding atypical odorant-binding proteins in Aedes albopictus (Diptera: Culicidae).</title>
        <authorList>
            <person name="Armbruster P."/>
            <person name="White s."/>
            <person name="Dzundza J."/>
            <person name="Crawford J."/>
            <person name="zhao X."/>
        </authorList>
    </citation>
    <scope>NUCLEOTIDE SEQUENCE</scope>
</reference>
<dbReference type="EMBL" id="FJ147323">
    <property type="protein sequence ID" value="ACI01762.1"/>
    <property type="molecule type" value="mRNA"/>
</dbReference>
<dbReference type="AlphaFoldDB" id="B5TZ32"/>
<name>B5TZ32_AEDAL</name>
<dbReference type="VEuPathDB" id="VectorBase:AALFPA_068092"/>
<reference evidence="3" key="1">
    <citation type="submission" date="2008-08" db="EMBL/GenBank/DDBJ databases">
        <authorList>
            <person name="Armbruster P.A."/>
            <person name="White S."/>
            <person name="Dzundza J."/>
            <person name="Crawford J."/>
            <person name="Zhao X."/>
        </authorList>
    </citation>
    <scope>NUCLEOTIDE SEQUENCE</scope>
</reference>
<protein>
    <submittedName>
        <fullName evidence="3">Proline-rich protein</fullName>
    </submittedName>
</protein>
<evidence type="ECO:0000256" key="2">
    <source>
        <dbReference type="SAM" id="SignalP"/>
    </source>
</evidence>
<feature type="compositionally biased region" description="Low complexity" evidence="1">
    <location>
        <begin position="99"/>
        <end position="133"/>
    </location>
</feature>
<feature type="region of interest" description="Disordered" evidence="1">
    <location>
        <begin position="279"/>
        <end position="302"/>
    </location>
</feature>
<sequence>MDVYRLLAYFVCCVVYFECFLLEADSAESEEVYLDILRVLSEKQGNDAYAHNFIDNAQQGERTLRQADRCRVPVKRRVPMRNRLCLCPPCPECVVVTQTAEPEEPTTTAAEETTAPEETTTTASESASTSEQATTERTRHDVKQEIAQLRKEIQIRLKSLDRDRHPQLPPTDGCPHRGPPRDPERIPPQRIPPRTHPGRPPPPGPHALGRTPPPRMPPRTPPSRRPPPRRPPRPPSPFKPLGSLIDFVRRVKTFGKGVVKNIMDPLGLNPLFSRESRQSRLSRSSMEDDGVPDWGDSDLKSLPSNYKQVELDDGLSISVLTD</sequence>
<feature type="compositionally biased region" description="Pro residues" evidence="1">
    <location>
        <begin position="189"/>
        <end position="225"/>
    </location>
</feature>